<sequence length="437" mass="49629">MSESIDLPDVNRGYELYITITVFTVMIVLTTTARVIIKLYFRYRLGIDDWFIVLGTLLNLMANGFDYKATLSGFGRHAQFLTVDEQVNAIKYSQLAVAVANWAIWAVKLSVCFFLLSIVRDIYQYYNWAVYALISMTSITALVGSILWGTQAHPLAKLWDPRIHGTRATPEHFLIIVYVVYAFGCFTDVFYALSPLHFLWSARLDWRKKLPIILLTGCGILVLIVGILNIIFAREFLEQEDITWALINEFICDIIERNFSAFVANLPALWLLVVQLRKRASSSYSSGSSLPYYYSRNNVKNKNALNDTMNSTMTDADVYLEVSSQHELYQHQQHSGGYPAIPEESDIPSKESIALTIQKKRPAIITSQEVVLSDGGFTEAPQGSSSSKEQIQTENNNSNMLSSNQIRVQTDFQIRKERRLSLRNKQHKMLTDAGGRI</sequence>
<dbReference type="PANTHER" id="PTHR33048">
    <property type="entry name" value="PTH11-LIKE INTEGRAL MEMBRANE PROTEIN (AFU_ORTHOLOGUE AFUA_5G11245)"/>
    <property type="match status" value="1"/>
</dbReference>
<feature type="transmembrane region" description="Helical" evidence="7">
    <location>
        <begin position="16"/>
        <end position="37"/>
    </location>
</feature>
<evidence type="ECO:0000256" key="5">
    <source>
        <dbReference type="ARBA" id="ARBA00038359"/>
    </source>
</evidence>
<evidence type="ECO:0000256" key="4">
    <source>
        <dbReference type="ARBA" id="ARBA00023136"/>
    </source>
</evidence>
<dbReference type="Proteomes" id="UP000214365">
    <property type="component" value="Unassembled WGS sequence"/>
</dbReference>
<organism evidence="9 10">
    <name type="scientific">Talaromyces atroroseus</name>
    <dbReference type="NCBI Taxonomy" id="1441469"/>
    <lineage>
        <taxon>Eukaryota</taxon>
        <taxon>Fungi</taxon>
        <taxon>Dikarya</taxon>
        <taxon>Ascomycota</taxon>
        <taxon>Pezizomycotina</taxon>
        <taxon>Eurotiomycetes</taxon>
        <taxon>Eurotiomycetidae</taxon>
        <taxon>Eurotiales</taxon>
        <taxon>Trichocomaceae</taxon>
        <taxon>Talaromyces</taxon>
        <taxon>Talaromyces sect. Trachyspermi</taxon>
    </lineage>
</organism>
<keyword evidence="4 7" id="KW-0472">Membrane</keyword>
<dbReference type="Pfam" id="PF20684">
    <property type="entry name" value="Fung_rhodopsin"/>
    <property type="match status" value="1"/>
</dbReference>
<evidence type="ECO:0000256" key="3">
    <source>
        <dbReference type="ARBA" id="ARBA00022989"/>
    </source>
</evidence>
<reference evidence="9 10" key="1">
    <citation type="submission" date="2015-06" db="EMBL/GenBank/DDBJ databases">
        <title>Talaromyces atroroseus IBT 11181 draft genome.</title>
        <authorList>
            <person name="Rasmussen K.B."/>
            <person name="Rasmussen S."/>
            <person name="Petersen B."/>
            <person name="Sicheritz-Ponten T."/>
            <person name="Mortensen U.H."/>
            <person name="Thrane U."/>
        </authorList>
    </citation>
    <scope>NUCLEOTIDE SEQUENCE [LARGE SCALE GENOMIC DNA]</scope>
    <source>
        <strain evidence="9 10">IBT 11181</strain>
    </source>
</reference>
<feature type="domain" description="Rhodopsin" evidence="8">
    <location>
        <begin position="33"/>
        <end position="273"/>
    </location>
</feature>
<dbReference type="AlphaFoldDB" id="A0A225B0N7"/>
<dbReference type="InterPro" id="IPR052337">
    <property type="entry name" value="SAT4-like"/>
</dbReference>
<protein>
    <recommendedName>
        <fullName evidence="8">Rhodopsin domain-containing protein</fullName>
    </recommendedName>
</protein>
<keyword evidence="10" id="KW-1185">Reference proteome</keyword>
<evidence type="ECO:0000256" key="2">
    <source>
        <dbReference type="ARBA" id="ARBA00022692"/>
    </source>
</evidence>
<gene>
    <name evidence="9" type="ORF">UA08_00938</name>
</gene>
<evidence type="ECO:0000256" key="7">
    <source>
        <dbReference type="SAM" id="Phobius"/>
    </source>
</evidence>
<evidence type="ECO:0000256" key="1">
    <source>
        <dbReference type="ARBA" id="ARBA00004141"/>
    </source>
</evidence>
<dbReference type="GeneID" id="31000693"/>
<comment type="similarity">
    <text evidence="5">Belongs to the SAT4 family.</text>
</comment>
<evidence type="ECO:0000256" key="6">
    <source>
        <dbReference type="SAM" id="MobiDB-lite"/>
    </source>
</evidence>
<keyword evidence="2 7" id="KW-0812">Transmembrane</keyword>
<feature type="transmembrane region" description="Helical" evidence="7">
    <location>
        <begin position="212"/>
        <end position="232"/>
    </location>
</feature>
<feature type="transmembrane region" description="Helical" evidence="7">
    <location>
        <begin position="128"/>
        <end position="148"/>
    </location>
</feature>
<feature type="transmembrane region" description="Helical" evidence="7">
    <location>
        <begin position="95"/>
        <end position="116"/>
    </location>
</feature>
<evidence type="ECO:0000313" key="9">
    <source>
        <dbReference type="EMBL" id="OKL64264.1"/>
    </source>
</evidence>
<name>A0A225B0N7_TALAT</name>
<accession>A0A225B0N7</accession>
<keyword evidence="3 7" id="KW-1133">Transmembrane helix</keyword>
<dbReference type="PANTHER" id="PTHR33048:SF146">
    <property type="entry name" value="INTEGRAL MEMBRANE PROTEIN"/>
    <property type="match status" value="1"/>
</dbReference>
<proteinExistence type="inferred from homology"/>
<dbReference type="RefSeq" id="XP_020124385.1">
    <property type="nucleotide sequence ID" value="XM_020260799.1"/>
</dbReference>
<feature type="region of interest" description="Disordered" evidence="6">
    <location>
        <begin position="375"/>
        <end position="404"/>
    </location>
</feature>
<dbReference type="EMBL" id="LFMY01000001">
    <property type="protein sequence ID" value="OKL64264.1"/>
    <property type="molecule type" value="Genomic_DNA"/>
</dbReference>
<dbReference type="OrthoDB" id="5329176at2759"/>
<evidence type="ECO:0000259" key="8">
    <source>
        <dbReference type="Pfam" id="PF20684"/>
    </source>
</evidence>
<comment type="caution">
    <text evidence="9">The sequence shown here is derived from an EMBL/GenBank/DDBJ whole genome shotgun (WGS) entry which is preliminary data.</text>
</comment>
<dbReference type="GO" id="GO:0016020">
    <property type="term" value="C:membrane"/>
    <property type="evidence" value="ECO:0007669"/>
    <property type="project" value="UniProtKB-SubCell"/>
</dbReference>
<comment type="subcellular location">
    <subcellularLocation>
        <location evidence="1">Membrane</location>
        <topology evidence="1">Multi-pass membrane protein</topology>
    </subcellularLocation>
</comment>
<dbReference type="InterPro" id="IPR049326">
    <property type="entry name" value="Rhodopsin_dom_fungi"/>
</dbReference>
<feature type="transmembrane region" description="Helical" evidence="7">
    <location>
        <begin position="175"/>
        <end position="200"/>
    </location>
</feature>
<feature type="compositionally biased region" description="Polar residues" evidence="6">
    <location>
        <begin position="381"/>
        <end position="404"/>
    </location>
</feature>
<evidence type="ECO:0000313" key="10">
    <source>
        <dbReference type="Proteomes" id="UP000214365"/>
    </source>
</evidence>
<feature type="transmembrane region" description="Helical" evidence="7">
    <location>
        <begin position="49"/>
        <end position="65"/>
    </location>
</feature>